<evidence type="ECO:0000313" key="3">
    <source>
        <dbReference type="Proteomes" id="UP000549765"/>
    </source>
</evidence>
<sequence length="144" mass="15637">MAEETNITLANDGKVLGHTEVNPSVLEVIAGIAASEIDGVIKMQSSIGNQVSELFGRVEHGKGVKVSMNDDTIIFDVYVYLEYGVSVPKVSLKLQEHIKSQISAMTDLTVAEINIHVEGIVPQKADQQLDPNNLFGDDEEEKGE</sequence>
<proteinExistence type="inferred from homology"/>
<dbReference type="PANTHER" id="PTHR34297">
    <property type="entry name" value="HYPOTHETICAL CYTOSOLIC PROTEIN-RELATED"/>
    <property type="match status" value="1"/>
</dbReference>
<accession>A0A7X6S2P6</accession>
<evidence type="ECO:0000256" key="1">
    <source>
        <dbReference type="ARBA" id="ARBA00005721"/>
    </source>
</evidence>
<name>A0A7X6S2P6_9LACO</name>
<comment type="similarity">
    <text evidence="1">Belongs to the asp23 family.</text>
</comment>
<gene>
    <name evidence="2" type="ORF">HF964_05670</name>
</gene>
<reference evidence="2 3" key="1">
    <citation type="submission" date="2020-04" db="EMBL/GenBank/DDBJ databases">
        <title>MicrobeNet Type strains.</title>
        <authorList>
            <person name="Nicholson A.C."/>
        </authorList>
    </citation>
    <scope>NUCLEOTIDE SEQUENCE [LARGE SCALE GENOMIC DNA]</scope>
    <source>
        <strain evidence="2 3">CCUG 61472</strain>
    </source>
</reference>
<comment type="caution">
    <text evidence="2">The sequence shown here is derived from an EMBL/GenBank/DDBJ whole genome shotgun (WGS) entry which is preliminary data.</text>
</comment>
<organism evidence="2 3">
    <name type="scientific">Periweissella fabalis</name>
    <dbReference type="NCBI Taxonomy" id="1070421"/>
    <lineage>
        <taxon>Bacteria</taxon>
        <taxon>Bacillati</taxon>
        <taxon>Bacillota</taxon>
        <taxon>Bacilli</taxon>
        <taxon>Lactobacillales</taxon>
        <taxon>Lactobacillaceae</taxon>
        <taxon>Periweissella</taxon>
    </lineage>
</organism>
<keyword evidence="3" id="KW-1185">Reference proteome</keyword>
<dbReference type="RefSeq" id="WP_168722086.1">
    <property type="nucleotide sequence ID" value="NZ_JAAXPN010000005.1"/>
</dbReference>
<protein>
    <submittedName>
        <fullName evidence="2">Asp23/Gls24 family envelope stress response protein</fullName>
    </submittedName>
</protein>
<dbReference type="EMBL" id="JAAXPN010000005">
    <property type="protein sequence ID" value="NKZ24289.1"/>
    <property type="molecule type" value="Genomic_DNA"/>
</dbReference>
<dbReference type="Proteomes" id="UP000549765">
    <property type="component" value="Unassembled WGS sequence"/>
</dbReference>
<dbReference type="AlphaFoldDB" id="A0A7X6S2P6"/>
<evidence type="ECO:0000313" key="2">
    <source>
        <dbReference type="EMBL" id="NKZ24289.1"/>
    </source>
</evidence>
<dbReference type="PANTHER" id="PTHR34297:SF1">
    <property type="entry name" value="ASP23_GLS24 FAMILY ENVELOPE STRESS RESPONSE PROTEIN"/>
    <property type="match status" value="1"/>
</dbReference>
<dbReference type="Pfam" id="PF03780">
    <property type="entry name" value="Asp23"/>
    <property type="match status" value="1"/>
</dbReference>
<dbReference type="InterPro" id="IPR005531">
    <property type="entry name" value="Asp23"/>
</dbReference>